<dbReference type="PANTHER" id="PTHR42695">
    <property type="entry name" value="GLUTAMINE AMIDOTRANSFERASE YLR126C-RELATED"/>
    <property type="match status" value="1"/>
</dbReference>
<organism evidence="1 2">
    <name type="scientific">Penicillium hetheringtonii</name>
    <dbReference type="NCBI Taxonomy" id="911720"/>
    <lineage>
        <taxon>Eukaryota</taxon>
        <taxon>Fungi</taxon>
        <taxon>Dikarya</taxon>
        <taxon>Ascomycota</taxon>
        <taxon>Pezizomycotina</taxon>
        <taxon>Eurotiomycetes</taxon>
        <taxon>Eurotiomycetidae</taxon>
        <taxon>Eurotiales</taxon>
        <taxon>Aspergillaceae</taxon>
        <taxon>Penicillium</taxon>
    </lineage>
</organism>
<evidence type="ECO:0008006" key="3">
    <source>
        <dbReference type="Google" id="ProtNLM"/>
    </source>
</evidence>
<dbReference type="PANTHER" id="PTHR42695:SF6">
    <property type="entry name" value="GLUTAMINE AMIDOTRANSFERASE DOMAIN-CONTAINING PROTEIN"/>
    <property type="match status" value="1"/>
</dbReference>
<dbReference type="InterPro" id="IPR044992">
    <property type="entry name" value="ChyE-like"/>
</dbReference>
<reference evidence="1 2" key="1">
    <citation type="journal article" date="2023" name="IMA Fungus">
        <title>Comparative genomic study of the Penicillium genus elucidates a diverse pangenome and 15 lateral gene transfer events.</title>
        <authorList>
            <person name="Petersen C."/>
            <person name="Sorensen T."/>
            <person name="Nielsen M.R."/>
            <person name="Sondergaard T.E."/>
            <person name="Sorensen J.L."/>
            <person name="Fitzpatrick D.A."/>
            <person name="Frisvad J.C."/>
            <person name="Nielsen K.L."/>
        </authorList>
    </citation>
    <scope>NUCLEOTIDE SEQUENCE [LARGE SCALE GENOMIC DNA]</scope>
    <source>
        <strain evidence="1 2">IBT 29057</strain>
    </source>
</reference>
<evidence type="ECO:0000313" key="1">
    <source>
        <dbReference type="EMBL" id="KAJ5600563.1"/>
    </source>
</evidence>
<name>A0AAD6E4D3_9EURO</name>
<dbReference type="Proteomes" id="UP001216150">
    <property type="component" value="Unassembled WGS sequence"/>
</dbReference>
<dbReference type="Gene3D" id="3.40.50.880">
    <property type="match status" value="1"/>
</dbReference>
<sequence length="341" mass="37828">MPLINPSHENIPRNHVHIAVLDTDVPCPAVYAKRGLHSSRFRTLLQAAAKRLNQNAQNLRHGPIEIHVTAFDVVGGSYPPLSFMRASPRNLFVPTNQFSAGPIDVILVTGAAAAAYDNLPWIPALRTFIQTIFTEFPFVKIYGSCFGHQLIGQALLEGQKCSIGKEISKIFVEPSIQGHEIGVHPIILNTQFSSRFSSLDQFSKERPVQLQVIHGDIVTPSQDIPSHMDQNALSLPDPWMNIGNTSKCLIQGLFYPGRVLTLQGHFEFDAFATGELCRQFGRTFNWTDSHLNSHLAKIWGSVDSIDGDCGPYDDSQAIAELAVLFFADEDRLLPMVGFPWK</sequence>
<dbReference type="SUPFAM" id="SSF52317">
    <property type="entry name" value="Class I glutamine amidotransferase-like"/>
    <property type="match status" value="1"/>
</dbReference>
<keyword evidence="2" id="KW-1185">Reference proteome</keyword>
<dbReference type="AlphaFoldDB" id="A0AAD6E4D3"/>
<dbReference type="GO" id="GO:0005829">
    <property type="term" value="C:cytosol"/>
    <property type="evidence" value="ECO:0007669"/>
    <property type="project" value="TreeGrafter"/>
</dbReference>
<dbReference type="EMBL" id="JAQJAC010000001">
    <property type="protein sequence ID" value="KAJ5600563.1"/>
    <property type="molecule type" value="Genomic_DNA"/>
</dbReference>
<evidence type="ECO:0000313" key="2">
    <source>
        <dbReference type="Proteomes" id="UP001216150"/>
    </source>
</evidence>
<dbReference type="InterPro" id="IPR029062">
    <property type="entry name" value="Class_I_gatase-like"/>
</dbReference>
<gene>
    <name evidence="1" type="ORF">N7450_001630</name>
</gene>
<comment type="caution">
    <text evidence="1">The sequence shown here is derived from an EMBL/GenBank/DDBJ whole genome shotgun (WGS) entry which is preliminary data.</text>
</comment>
<accession>A0AAD6E4D3</accession>
<proteinExistence type="predicted"/>
<dbReference type="GO" id="GO:0005634">
    <property type="term" value="C:nucleus"/>
    <property type="evidence" value="ECO:0007669"/>
    <property type="project" value="TreeGrafter"/>
</dbReference>
<protein>
    <recommendedName>
        <fullName evidence="3">Class I glutamine amidotransferase-like protein</fullName>
    </recommendedName>
</protein>